<protein>
    <recommendedName>
        <fullName evidence="1">Serine/threonine-protein phosphatase</fullName>
        <ecNumber evidence="1">3.1.3.16</ecNumber>
    </recommendedName>
</protein>
<feature type="domain" description="Serine/threonine specific protein phosphatases" evidence="3">
    <location>
        <begin position="110"/>
        <end position="115"/>
    </location>
</feature>
<dbReference type="Proteomes" id="UP000039865">
    <property type="component" value="Unassembled WGS sequence"/>
</dbReference>
<organism evidence="4 5">
    <name type="scientific">Stylonychia lemnae</name>
    <name type="common">Ciliate</name>
    <dbReference type="NCBI Taxonomy" id="5949"/>
    <lineage>
        <taxon>Eukaryota</taxon>
        <taxon>Sar</taxon>
        <taxon>Alveolata</taxon>
        <taxon>Ciliophora</taxon>
        <taxon>Intramacronucleata</taxon>
        <taxon>Spirotrichea</taxon>
        <taxon>Stichotrichia</taxon>
        <taxon>Sporadotrichida</taxon>
        <taxon>Oxytrichidae</taxon>
        <taxon>Stylonychinae</taxon>
        <taxon>Stylonychia</taxon>
    </lineage>
</organism>
<name>A0A078A5I1_STYLE</name>
<accession>A0A078A5I1</accession>
<dbReference type="GO" id="GO:0097720">
    <property type="term" value="P:calcineurin-mediated signaling"/>
    <property type="evidence" value="ECO:0007669"/>
    <property type="project" value="InterPro"/>
</dbReference>
<dbReference type="GO" id="GO:0033192">
    <property type="term" value="F:calmodulin-dependent protein phosphatase activity"/>
    <property type="evidence" value="ECO:0007669"/>
    <property type="project" value="InterPro"/>
</dbReference>
<feature type="region of interest" description="Disordered" evidence="2">
    <location>
        <begin position="1"/>
        <end position="26"/>
    </location>
</feature>
<dbReference type="Pfam" id="PF00149">
    <property type="entry name" value="Metallophos"/>
    <property type="match status" value="1"/>
</dbReference>
<dbReference type="InParanoid" id="A0A078A5I1"/>
<reference evidence="4 5" key="1">
    <citation type="submission" date="2014-06" db="EMBL/GenBank/DDBJ databases">
        <authorList>
            <person name="Swart Estienne"/>
        </authorList>
    </citation>
    <scope>NUCLEOTIDE SEQUENCE [LARGE SCALE GENOMIC DNA]</scope>
    <source>
        <strain evidence="4 5">130c</strain>
    </source>
</reference>
<dbReference type="AlphaFoldDB" id="A0A078A5I1"/>
<dbReference type="InterPro" id="IPR043360">
    <property type="entry name" value="PP2B"/>
</dbReference>
<dbReference type="EMBL" id="CCKQ01005593">
    <property type="protein sequence ID" value="CDW76840.1"/>
    <property type="molecule type" value="Genomic_DNA"/>
</dbReference>
<gene>
    <name evidence="4" type="primary">Contig14573.g15525</name>
    <name evidence="4" type="ORF">STYLEM_5804</name>
</gene>
<evidence type="ECO:0000313" key="4">
    <source>
        <dbReference type="EMBL" id="CDW76840.1"/>
    </source>
</evidence>
<comment type="catalytic activity">
    <reaction evidence="1">
        <text>O-phospho-L-threonyl-[protein] + H2O = L-threonyl-[protein] + phosphate</text>
        <dbReference type="Rhea" id="RHEA:47004"/>
        <dbReference type="Rhea" id="RHEA-COMP:11060"/>
        <dbReference type="Rhea" id="RHEA-COMP:11605"/>
        <dbReference type="ChEBI" id="CHEBI:15377"/>
        <dbReference type="ChEBI" id="CHEBI:30013"/>
        <dbReference type="ChEBI" id="CHEBI:43474"/>
        <dbReference type="ChEBI" id="CHEBI:61977"/>
        <dbReference type="EC" id="3.1.3.16"/>
    </reaction>
</comment>
<dbReference type="PROSITE" id="PS00125">
    <property type="entry name" value="SER_THR_PHOSPHATASE"/>
    <property type="match status" value="1"/>
</dbReference>
<dbReference type="PANTHER" id="PTHR45673">
    <property type="entry name" value="SERINE/THREONINE-PROTEIN PHOSPHATASE 2B CATALYTIC SUBUNIT 1-RELATED"/>
    <property type="match status" value="1"/>
</dbReference>
<keyword evidence="5" id="KW-1185">Reference proteome</keyword>
<evidence type="ECO:0000256" key="1">
    <source>
        <dbReference type="RuleBase" id="RU004273"/>
    </source>
</evidence>
<dbReference type="EC" id="3.1.3.16" evidence="1"/>
<dbReference type="InterPro" id="IPR004843">
    <property type="entry name" value="Calcineurin-like_PHP"/>
</dbReference>
<dbReference type="Gene3D" id="3.60.21.10">
    <property type="match status" value="2"/>
</dbReference>
<dbReference type="SUPFAM" id="SSF56300">
    <property type="entry name" value="Metallo-dependent phosphatases"/>
    <property type="match status" value="1"/>
</dbReference>
<dbReference type="PRINTS" id="PR00114">
    <property type="entry name" value="STPHPHTASE"/>
</dbReference>
<keyword evidence="1" id="KW-0378">Hydrolase</keyword>
<sequence>MEALNDPLNDRQVKTIKPPPHRPLNSNTMYPDPCKHQYLFKPQKQLDQQFQIFKQQDSIFWQRGLYQKSEPNVLKLQEPVIIVGDIHGQYYDLIHMFEKVLNYPKDIVLLRGNHESRAMTEHFTFRNECLNKYKEEQIYELFLECFEALPLAAVVNNDYLCMHGGVSPQLADADEINKINRFVEPPLSGLLCDLLWSDPVDDSQAMKVNFSENKERECSVKFGLKPVKALLKKNNFLSIIRAHQVQLEGYKMHRWGGAQAFPSVITVFSAPNYCGTYSNKGAVILIENDKMNIKQYKDVDHPFHLPGDIDLFSWSIPFLAEKVTEMLFAIVGQNNAYSPLSAKELENIDFSKLMKDYGKEEKKERNEILRTKVMTVARLQRLFKNLRANSEMLIQIKKNSSDGKIPRGLLLSGSPAIRNAFSEFEVSRQLDRENEKYPRTSVKSQPGARFRMPQ</sequence>
<evidence type="ECO:0000313" key="5">
    <source>
        <dbReference type="Proteomes" id="UP000039865"/>
    </source>
</evidence>
<evidence type="ECO:0000259" key="3">
    <source>
        <dbReference type="PROSITE" id="PS00125"/>
    </source>
</evidence>
<proteinExistence type="inferred from homology"/>
<feature type="region of interest" description="Disordered" evidence="2">
    <location>
        <begin position="432"/>
        <end position="454"/>
    </location>
</feature>
<dbReference type="InterPro" id="IPR029052">
    <property type="entry name" value="Metallo-depent_PP-like"/>
</dbReference>
<dbReference type="SMART" id="SM00156">
    <property type="entry name" value="PP2Ac"/>
    <property type="match status" value="1"/>
</dbReference>
<dbReference type="OrthoDB" id="5593063at2759"/>
<evidence type="ECO:0000256" key="2">
    <source>
        <dbReference type="SAM" id="MobiDB-lite"/>
    </source>
</evidence>
<comment type="similarity">
    <text evidence="1">Belongs to the PPP phosphatase family.</text>
</comment>
<dbReference type="InterPro" id="IPR006186">
    <property type="entry name" value="Ser/Thr-sp_prot-phosphatase"/>
</dbReference>